<dbReference type="AlphaFoldDB" id="A0A4C1ZW03"/>
<proteinExistence type="predicted"/>
<dbReference type="Proteomes" id="UP000299102">
    <property type="component" value="Unassembled WGS sequence"/>
</dbReference>
<gene>
    <name evidence="1" type="ORF">EVAR_66126_1</name>
</gene>
<sequence>MRADEFIGGKRDSSESKRARVNMATASFQMRFQRELARLFTCFERNLLQEEGGLAGAGSPFTVVSSTEPICSLHRAARAPLIYGRPRSTYSASASPEGFRYVKLIYYWSTVTSR</sequence>
<comment type="caution">
    <text evidence="1">The sequence shown here is derived from an EMBL/GenBank/DDBJ whole genome shotgun (WGS) entry which is preliminary data.</text>
</comment>
<protein>
    <submittedName>
        <fullName evidence="1">Uncharacterized protein</fullName>
    </submittedName>
</protein>
<evidence type="ECO:0000313" key="1">
    <source>
        <dbReference type="EMBL" id="GBP90993.1"/>
    </source>
</evidence>
<keyword evidence="2" id="KW-1185">Reference proteome</keyword>
<name>A0A4C1ZW03_EUMVA</name>
<reference evidence="1 2" key="1">
    <citation type="journal article" date="2019" name="Commun. Biol.">
        <title>The bagworm genome reveals a unique fibroin gene that provides high tensile strength.</title>
        <authorList>
            <person name="Kono N."/>
            <person name="Nakamura H."/>
            <person name="Ohtoshi R."/>
            <person name="Tomita M."/>
            <person name="Numata K."/>
            <person name="Arakawa K."/>
        </authorList>
    </citation>
    <scope>NUCLEOTIDE SEQUENCE [LARGE SCALE GENOMIC DNA]</scope>
</reference>
<evidence type="ECO:0000313" key="2">
    <source>
        <dbReference type="Proteomes" id="UP000299102"/>
    </source>
</evidence>
<dbReference type="EMBL" id="BGZK01002131">
    <property type="protein sequence ID" value="GBP90993.1"/>
    <property type="molecule type" value="Genomic_DNA"/>
</dbReference>
<organism evidence="1 2">
    <name type="scientific">Eumeta variegata</name>
    <name type="common">Bagworm moth</name>
    <name type="synonym">Eumeta japonica</name>
    <dbReference type="NCBI Taxonomy" id="151549"/>
    <lineage>
        <taxon>Eukaryota</taxon>
        <taxon>Metazoa</taxon>
        <taxon>Ecdysozoa</taxon>
        <taxon>Arthropoda</taxon>
        <taxon>Hexapoda</taxon>
        <taxon>Insecta</taxon>
        <taxon>Pterygota</taxon>
        <taxon>Neoptera</taxon>
        <taxon>Endopterygota</taxon>
        <taxon>Lepidoptera</taxon>
        <taxon>Glossata</taxon>
        <taxon>Ditrysia</taxon>
        <taxon>Tineoidea</taxon>
        <taxon>Psychidae</taxon>
        <taxon>Oiketicinae</taxon>
        <taxon>Eumeta</taxon>
    </lineage>
</organism>
<accession>A0A4C1ZW03</accession>